<evidence type="ECO:0000313" key="3">
    <source>
        <dbReference type="EMBL" id="CAK0849041.1"/>
    </source>
</evidence>
<keyword evidence="1" id="KW-0812">Transmembrane</keyword>
<comment type="caution">
    <text evidence="3">The sequence shown here is derived from an EMBL/GenBank/DDBJ whole genome shotgun (WGS) entry which is preliminary data.</text>
</comment>
<evidence type="ECO:0000256" key="1">
    <source>
        <dbReference type="SAM" id="Phobius"/>
    </source>
</evidence>
<keyword evidence="1" id="KW-1133">Transmembrane helix</keyword>
<proteinExistence type="predicted"/>
<feature type="chain" id="PRO_5045947176" evidence="2">
    <location>
        <begin position="26"/>
        <end position="162"/>
    </location>
</feature>
<accession>A0ABN9TSA6</accession>
<keyword evidence="1" id="KW-0472">Membrane</keyword>
<dbReference type="EMBL" id="CAUYUJ010015027">
    <property type="protein sequence ID" value="CAK0849041.1"/>
    <property type="molecule type" value="Genomic_DNA"/>
</dbReference>
<gene>
    <name evidence="3" type="ORF">PCOR1329_LOCUS41821</name>
</gene>
<evidence type="ECO:0000313" key="4">
    <source>
        <dbReference type="Proteomes" id="UP001189429"/>
    </source>
</evidence>
<dbReference type="Proteomes" id="UP001189429">
    <property type="component" value="Unassembled WGS sequence"/>
</dbReference>
<name>A0ABN9TSA6_9DINO</name>
<evidence type="ECO:0000256" key="2">
    <source>
        <dbReference type="SAM" id="SignalP"/>
    </source>
</evidence>
<keyword evidence="4" id="KW-1185">Reference proteome</keyword>
<sequence>MASKALLTILAEATLLAACAPGAKATSCTAEPDDEDAAQAAQVSMLQRSVGNASLEPGWAAREREAFEWLIATSKAPPSPGLASWLQSRAEAQSRTQTDLGSLLIGILVGLGLAFFLLLIHNNFNWAQTTADAKELFDDGKEWAEEQRKAYVADRDTGKVCC</sequence>
<reference evidence="3" key="1">
    <citation type="submission" date="2023-10" db="EMBL/GenBank/DDBJ databases">
        <authorList>
            <person name="Chen Y."/>
            <person name="Shah S."/>
            <person name="Dougan E. K."/>
            <person name="Thang M."/>
            <person name="Chan C."/>
        </authorList>
    </citation>
    <scope>NUCLEOTIDE SEQUENCE [LARGE SCALE GENOMIC DNA]</scope>
</reference>
<feature type="signal peptide" evidence="2">
    <location>
        <begin position="1"/>
        <end position="25"/>
    </location>
</feature>
<organism evidence="3 4">
    <name type="scientific">Prorocentrum cordatum</name>
    <dbReference type="NCBI Taxonomy" id="2364126"/>
    <lineage>
        <taxon>Eukaryota</taxon>
        <taxon>Sar</taxon>
        <taxon>Alveolata</taxon>
        <taxon>Dinophyceae</taxon>
        <taxon>Prorocentrales</taxon>
        <taxon>Prorocentraceae</taxon>
        <taxon>Prorocentrum</taxon>
    </lineage>
</organism>
<feature type="transmembrane region" description="Helical" evidence="1">
    <location>
        <begin position="100"/>
        <end position="120"/>
    </location>
</feature>
<protein>
    <submittedName>
        <fullName evidence="3">Uncharacterized protein</fullName>
    </submittedName>
</protein>
<keyword evidence="2" id="KW-0732">Signal</keyword>